<name>A0A4Y2IIW2_ARAVE</name>
<organism evidence="2 3">
    <name type="scientific">Araneus ventricosus</name>
    <name type="common">Orbweaver spider</name>
    <name type="synonym">Epeira ventricosa</name>
    <dbReference type="NCBI Taxonomy" id="182803"/>
    <lineage>
        <taxon>Eukaryota</taxon>
        <taxon>Metazoa</taxon>
        <taxon>Ecdysozoa</taxon>
        <taxon>Arthropoda</taxon>
        <taxon>Chelicerata</taxon>
        <taxon>Arachnida</taxon>
        <taxon>Araneae</taxon>
        <taxon>Araneomorphae</taxon>
        <taxon>Entelegynae</taxon>
        <taxon>Araneoidea</taxon>
        <taxon>Araneidae</taxon>
        <taxon>Araneus</taxon>
    </lineage>
</organism>
<protein>
    <submittedName>
        <fullName evidence="2">Uncharacterized protein</fullName>
    </submittedName>
</protein>
<feature type="compositionally biased region" description="Basic and acidic residues" evidence="1">
    <location>
        <begin position="10"/>
        <end position="19"/>
    </location>
</feature>
<dbReference type="AlphaFoldDB" id="A0A4Y2IIW2"/>
<feature type="region of interest" description="Disordered" evidence="1">
    <location>
        <begin position="1"/>
        <end position="100"/>
    </location>
</feature>
<proteinExistence type="predicted"/>
<comment type="caution">
    <text evidence="2">The sequence shown here is derived from an EMBL/GenBank/DDBJ whole genome shotgun (WGS) entry which is preliminary data.</text>
</comment>
<gene>
    <name evidence="2" type="ORF">AVEN_226393_1</name>
</gene>
<dbReference type="Proteomes" id="UP000499080">
    <property type="component" value="Unassembled WGS sequence"/>
</dbReference>
<dbReference type="EMBL" id="BGPR01002693">
    <property type="protein sequence ID" value="GBM77490.1"/>
    <property type="molecule type" value="Genomic_DNA"/>
</dbReference>
<reference evidence="2 3" key="1">
    <citation type="journal article" date="2019" name="Sci. Rep.">
        <title>Orb-weaving spider Araneus ventricosus genome elucidates the spidroin gene catalogue.</title>
        <authorList>
            <person name="Kono N."/>
            <person name="Nakamura H."/>
            <person name="Ohtoshi R."/>
            <person name="Moran D.A.P."/>
            <person name="Shinohara A."/>
            <person name="Yoshida Y."/>
            <person name="Fujiwara M."/>
            <person name="Mori M."/>
            <person name="Tomita M."/>
            <person name="Arakawa K."/>
        </authorList>
    </citation>
    <scope>NUCLEOTIDE SEQUENCE [LARGE SCALE GENOMIC DNA]</scope>
</reference>
<evidence type="ECO:0000256" key="1">
    <source>
        <dbReference type="SAM" id="MobiDB-lite"/>
    </source>
</evidence>
<accession>A0A4Y2IIW2</accession>
<evidence type="ECO:0000313" key="3">
    <source>
        <dbReference type="Proteomes" id="UP000499080"/>
    </source>
</evidence>
<evidence type="ECO:0000313" key="2">
    <source>
        <dbReference type="EMBL" id="GBM77490.1"/>
    </source>
</evidence>
<sequence>MAFTPWVTLPEEKTPEVHRPFQPGLPPRHNESSSSLPVTSSNSKPESELSPTPLKRRLKREVRLNNTKLNDQDRSPYDTEGGGPRADDGGRRGKRYDDFV</sequence>
<keyword evidence="3" id="KW-1185">Reference proteome</keyword>
<feature type="compositionally biased region" description="Basic and acidic residues" evidence="1">
    <location>
        <begin position="85"/>
        <end position="100"/>
    </location>
</feature>
<feature type="compositionally biased region" description="Low complexity" evidence="1">
    <location>
        <begin position="32"/>
        <end position="43"/>
    </location>
</feature>